<dbReference type="InterPro" id="IPR036397">
    <property type="entry name" value="RNaseH_sf"/>
</dbReference>
<reference evidence="2 3" key="1">
    <citation type="journal article" date="2010" name="Science">
        <title>Genomic comparison of the ants Camponotus floridanus and Harpegnathos saltator.</title>
        <authorList>
            <person name="Bonasio R."/>
            <person name="Zhang G."/>
            <person name="Ye C."/>
            <person name="Mutti N.S."/>
            <person name="Fang X."/>
            <person name="Qin N."/>
            <person name="Donahue G."/>
            <person name="Yang P."/>
            <person name="Li Q."/>
            <person name="Li C."/>
            <person name="Zhang P."/>
            <person name="Huang Z."/>
            <person name="Berger S.L."/>
            <person name="Reinberg D."/>
            <person name="Wang J."/>
            <person name="Liebig J."/>
        </authorList>
    </citation>
    <scope>NUCLEOTIDE SEQUENCE [LARGE SCALE GENOMIC DNA]</scope>
    <source>
        <strain evidence="3">C129</strain>
    </source>
</reference>
<protein>
    <recommendedName>
        <fullName evidence="1">DUF4817 domain-containing protein</fullName>
    </recommendedName>
</protein>
<evidence type="ECO:0000259" key="1">
    <source>
        <dbReference type="Pfam" id="PF16087"/>
    </source>
</evidence>
<feature type="domain" description="DUF4817" evidence="1">
    <location>
        <begin position="10"/>
        <end position="62"/>
    </location>
</feature>
<sequence>IVIAMSYSNEEAYDMLLILGECRGTFAAAERLWQERFPDRTPHSRNVFSRLANRVRTEGVVQPQHNKNRQIRRPIRNERAAEILASTELNPHDSLRRREIDSGVSLTSIWRILSQNKFHPYRMSLHQAVNYDDCQNRLAFCNWIRQQPPNFHHKILFSDESTFKCDGSVNTWNCRYWSQVNPHWLREIDHQHIWKVNVWCGIIGSQIIGPIFFEENLNAVRYSALIETELPVLLENLPLRLRLDMWFQQDGCPSHTSRIARAVLNTMFPNRWIGKYGPINYPPRSPDLTILDYYLWGRVKDLVYRERPTTRDDMIRRI</sequence>
<dbReference type="Pfam" id="PF16087">
    <property type="entry name" value="DUF4817"/>
    <property type="match status" value="1"/>
</dbReference>
<dbReference type="GO" id="GO:0003676">
    <property type="term" value="F:nucleic acid binding"/>
    <property type="evidence" value="ECO:0007669"/>
    <property type="project" value="InterPro"/>
</dbReference>
<dbReference type="Gene3D" id="3.30.420.10">
    <property type="entry name" value="Ribonuclease H-like superfamily/Ribonuclease H"/>
    <property type="match status" value="1"/>
</dbReference>
<feature type="non-terminal residue" evidence="2">
    <location>
        <position position="1"/>
    </location>
</feature>
<dbReference type="PANTHER" id="PTHR47326:SF1">
    <property type="entry name" value="HTH PSQ-TYPE DOMAIN-CONTAINING PROTEIN"/>
    <property type="match status" value="1"/>
</dbReference>
<dbReference type="EMBL" id="GL444271">
    <property type="protein sequence ID" value="EFN61110.1"/>
    <property type="molecule type" value="Genomic_DNA"/>
</dbReference>
<organism evidence="3">
    <name type="scientific">Camponotus floridanus</name>
    <name type="common">Florida carpenter ant</name>
    <dbReference type="NCBI Taxonomy" id="104421"/>
    <lineage>
        <taxon>Eukaryota</taxon>
        <taxon>Metazoa</taxon>
        <taxon>Ecdysozoa</taxon>
        <taxon>Arthropoda</taxon>
        <taxon>Hexapoda</taxon>
        <taxon>Insecta</taxon>
        <taxon>Pterygota</taxon>
        <taxon>Neoptera</taxon>
        <taxon>Endopterygota</taxon>
        <taxon>Hymenoptera</taxon>
        <taxon>Apocrita</taxon>
        <taxon>Aculeata</taxon>
        <taxon>Formicoidea</taxon>
        <taxon>Formicidae</taxon>
        <taxon>Formicinae</taxon>
        <taxon>Camponotus</taxon>
    </lineage>
</organism>
<gene>
    <name evidence="2" type="ORF">EAG_03880</name>
</gene>
<dbReference type="OMA" id="PHSRNVF"/>
<dbReference type="InParanoid" id="E2AZM9"/>
<dbReference type="AlphaFoldDB" id="E2AZM9"/>
<dbReference type="PANTHER" id="PTHR47326">
    <property type="entry name" value="TRANSPOSABLE ELEMENT TC3 TRANSPOSASE-LIKE PROTEIN"/>
    <property type="match status" value="1"/>
</dbReference>
<dbReference type="InterPro" id="IPR032135">
    <property type="entry name" value="DUF4817"/>
</dbReference>
<evidence type="ECO:0000313" key="3">
    <source>
        <dbReference type="Proteomes" id="UP000000311"/>
    </source>
</evidence>
<feature type="non-terminal residue" evidence="2">
    <location>
        <position position="318"/>
    </location>
</feature>
<dbReference type="OrthoDB" id="7692914at2759"/>
<accession>E2AZM9</accession>
<name>E2AZM9_CAMFO</name>
<dbReference type="Proteomes" id="UP000000311">
    <property type="component" value="Unassembled WGS sequence"/>
</dbReference>
<keyword evidence="3" id="KW-1185">Reference proteome</keyword>
<evidence type="ECO:0000313" key="2">
    <source>
        <dbReference type="EMBL" id="EFN61110.1"/>
    </source>
</evidence>
<proteinExistence type="predicted"/>